<dbReference type="SUPFAM" id="SSF140931">
    <property type="entry name" value="Fic-like"/>
    <property type="match status" value="1"/>
</dbReference>
<reference evidence="2 3" key="1">
    <citation type="submission" date="2023-07" db="EMBL/GenBank/DDBJ databases">
        <title>Sequencing the genomes of 1000 actinobacteria strains.</title>
        <authorList>
            <person name="Klenk H.-P."/>
        </authorList>
    </citation>
    <scope>NUCLEOTIDE SEQUENCE [LARGE SCALE GENOMIC DNA]</scope>
    <source>
        <strain evidence="2 3">DSM 43749</strain>
    </source>
</reference>
<dbReference type="PANTHER" id="PTHR13504">
    <property type="entry name" value="FIDO DOMAIN-CONTAINING PROTEIN DDB_G0283145"/>
    <property type="match status" value="1"/>
</dbReference>
<accession>A0ABU1PZ61</accession>
<dbReference type="EMBL" id="JAVDSG010000001">
    <property type="protein sequence ID" value="MDR6595921.1"/>
    <property type="molecule type" value="Genomic_DNA"/>
</dbReference>
<proteinExistence type="predicted"/>
<dbReference type="Gene3D" id="1.10.3290.10">
    <property type="entry name" value="Fido-like domain"/>
    <property type="match status" value="1"/>
</dbReference>
<name>A0ABU1PZ61_9PSEU</name>
<evidence type="ECO:0000259" key="1">
    <source>
        <dbReference type="PROSITE" id="PS51459"/>
    </source>
</evidence>
<dbReference type="PROSITE" id="PS51459">
    <property type="entry name" value="FIDO"/>
    <property type="match status" value="1"/>
</dbReference>
<keyword evidence="3" id="KW-1185">Reference proteome</keyword>
<dbReference type="InterPro" id="IPR040198">
    <property type="entry name" value="Fido_containing"/>
</dbReference>
<protein>
    <submittedName>
        <fullName evidence="2">Fic family protein</fullName>
    </submittedName>
</protein>
<gene>
    <name evidence="2" type="ORF">J2S66_004305</name>
</gene>
<dbReference type="InterPro" id="IPR003812">
    <property type="entry name" value="Fido"/>
</dbReference>
<dbReference type="PANTHER" id="PTHR13504:SF38">
    <property type="entry name" value="FIDO DOMAIN-CONTAINING PROTEIN"/>
    <property type="match status" value="1"/>
</dbReference>
<comment type="caution">
    <text evidence="2">The sequence shown here is derived from an EMBL/GenBank/DDBJ whole genome shotgun (WGS) entry which is preliminary data.</text>
</comment>
<organism evidence="2 3">
    <name type="scientific">Saccharothrix longispora</name>
    <dbReference type="NCBI Taxonomy" id="33920"/>
    <lineage>
        <taxon>Bacteria</taxon>
        <taxon>Bacillati</taxon>
        <taxon>Actinomycetota</taxon>
        <taxon>Actinomycetes</taxon>
        <taxon>Pseudonocardiales</taxon>
        <taxon>Pseudonocardiaceae</taxon>
        <taxon>Saccharothrix</taxon>
    </lineage>
</organism>
<sequence length="500" mass="54934">MTMSGMSWSEVEPLPILNGDVQPVLESVNSLQRAWKTVVSANDNAFREARRRSLRRHAIETGIIERLYDIDWGVTEALVAEGITADAVARAGDGAVDENVLEVVRSQYDTLEFLAQSAREGRDISVSLIKELHVSLTRTQPTYTATGPTGMVFEATLHHGEWKQQANHVMRPDGPVLEYTPPEQVASQVDELVKLYHTYADRNPVIRAAWLHHRFVRIHPFEDGNGRVARCLTLLTLLRHDLAPLVVDRRERNRYLECLDKANEGDLRPLVRFFAELEIVALRSELERPIAAEQALASGGGALAVLEAGIERLRELRSAGGTGDRAAAVAALAAEVQSRIHAWLDDMCGKISALLRAGVDSDARAMVSSGGPPSDNARWWRRQVINAARSVDFFVNLQEGVWWTGLQLVAFGQKLRYLVFVQKVGSGETGVLTMTVHAEIISTEQGDEAAAPVEPVVVSSPTETVTWTWADPPGSQWESVSDVLDTTLASALAKFTTGLG</sequence>
<evidence type="ECO:0000313" key="3">
    <source>
        <dbReference type="Proteomes" id="UP001268819"/>
    </source>
</evidence>
<feature type="domain" description="Fido" evidence="1">
    <location>
        <begin position="124"/>
        <end position="276"/>
    </location>
</feature>
<dbReference type="InterPro" id="IPR036597">
    <property type="entry name" value="Fido-like_dom_sf"/>
</dbReference>
<evidence type="ECO:0000313" key="2">
    <source>
        <dbReference type="EMBL" id="MDR6595921.1"/>
    </source>
</evidence>
<dbReference type="Proteomes" id="UP001268819">
    <property type="component" value="Unassembled WGS sequence"/>
</dbReference>
<dbReference type="Pfam" id="PF02661">
    <property type="entry name" value="Fic"/>
    <property type="match status" value="1"/>
</dbReference>